<evidence type="ECO:0000313" key="6">
    <source>
        <dbReference type="EMBL" id="SEF32604.1"/>
    </source>
</evidence>
<dbReference type="InterPro" id="IPR000847">
    <property type="entry name" value="LysR_HTH_N"/>
</dbReference>
<evidence type="ECO:0000256" key="1">
    <source>
        <dbReference type="ARBA" id="ARBA00009437"/>
    </source>
</evidence>
<gene>
    <name evidence="6" type="ORF">SAMN05421837_106343</name>
</gene>
<reference evidence="7" key="1">
    <citation type="submission" date="2016-10" db="EMBL/GenBank/DDBJ databases">
        <authorList>
            <person name="Varghese N."/>
            <person name="Submissions S."/>
        </authorList>
    </citation>
    <scope>NUCLEOTIDE SEQUENCE [LARGE SCALE GENOMIC DNA]</scope>
    <source>
        <strain evidence="7">DSM 44654</strain>
    </source>
</reference>
<dbReference type="PROSITE" id="PS50931">
    <property type="entry name" value="HTH_LYSR"/>
    <property type="match status" value="1"/>
</dbReference>
<dbReference type="InterPro" id="IPR036388">
    <property type="entry name" value="WH-like_DNA-bd_sf"/>
</dbReference>
<dbReference type="PANTHER" id="PTHR30346:SF0">
    <property type="entry name" value="HCA OPERON TRANSCRIPTIONAL ACTIVATOR HCAR"/>
    <property type="match status" value="1"/>
</dbReference>
<dbReference type="InterPro" id="IPR005119">
    <property type="entry name" value="LysR_subst-bd"/>
</dbReference>
<dbReference type="InterPro" id="IPR036390">
    <property type="entry name" value="WH_DNA-bd_sf"/>
</dbReference>
<dbReference type="GO" id="GO:0003677">
    <property type="term" value="F:DNA binding"/>
    <property type="evidence" value="ECO:0007669"/>
    <property type="project" value="UniProtKB-KW"/>
</dbReference>
<keyword evidence="4" id="KW-0804">Transcription</keyword>
<dbReference type="AlphaFoldDB" id="A0A1H5R3I6"/>
<dbReference type="PANTHER" id="PTHR30346">
    <property type="entry name" value="TRANSCRIPTIONAL DUAL REGULATOR HCAR-RELATED"/>
    <property type="match status" value="1"/>
</dbReference>
<dbReference type="OrthoDB" id="3176554at2"/>
<evidence type="ECO:0000259" key="5">
    <source>
        <dbReference type="PROSITE" id="PS50931"/>
    </source>
</evidence>
<keyword evidence="7" id="KW-1185">Reference proteome</keyword>
<dbReference type="FunFam" id="1.10.10.10:FF:000001">
    <property type="entry name" value="LysR family transcriptional regulator"/>
    <property type="match status" value="1"/>
</dbReference>
<evidence type="ECO:0000256" key="4">
    <source>
        <dbReference type="ARBA" id="ARBA00023163"/>
    </source>
</evidence>
<evidence type="ECO:0000256" key="3">
    <source>
        <dbReference type="ARBA" id="ARBA00023125"/>
    </source>
</evidence>
<keyword evidence="3 6" id="KW-0238">DNA-binding</keyword>
<keyword evidence="2" id="KW-0805">Transcription regulation</keyword>
<dbReference type="GO" id="GO:0032993">
    <property type="term" value="C:protein-DNA complex"/>
    <property type="evidence" value="ECO:0007669"/>
    <property type="project" value="TreeGrafter"/>
</dbReference>
<dbReference type="SUPFAM" id="SSF46785">
    <property type="entry name" value="Winged helix' DNA-binding domain"/>
    <property type="match status" value="1"/>
</dbReference>
<dbReference type="GO" id="GO:0003700">
    <property type="term" value="F:DNA-binding transcription factor activity"/>
    <property type="evidence" value="ECO:0007669"/>
    <property type="project" value="InterPro"/>
</dbReference>
<dbReference type="SUPFAM" id="SSF53850">
    <property type="entry name" value="Periplasmic binding protein-like II"/>
    <property type="match status" value="1"/>
</dbReference>
<dbReference type="EMBL" id="FNUJ01000006">
    <property type="protein sequence ID" value="SEF32604.1"/>
    <property type="molecule type" value="Genomic_DNA"/>
</dbReference>
<dbReference type="Pfam" id="PF03466">
    <property type="entry name" value="LysR_substrate"/>
    <property type="match status" value="1"/>
</dbReference>
<comment type="similarity">
    <text evidence="1">Belongs to the LysR transcriptional regulatory family.</text>
</comment>
<dbReference type="RefSeq" id="WP_086679453.1">
    <property type="nucleotide sequence ID" value="NZ_FNUJ01000006.1"/>
</dbReference>
<feature type="domain" description="HTH lysR-type" evidence="5">
    <location>
        <begin position="1"/>
        <end position="58"/>
    </location>
</feature>
<dbReference type="Gene3D" id="1.10.10.10">
    <property type="entry name" value="Winged helix-like DNA-binding domain superfamily/Winged helix DNA-binding domain"/>
    <property type="match status" value="1"/>
</dbReference>
<sequence length="301" mass="33142">MEMLHLRYFVAVAEELNFSAAARKLHMAASPLSQRVKDLEHELGQQLFDRSTHHVTLTAAGAALLPLARDVLDQVNAIPWKIREATRPQRSTVFLGMPAGVHPALRERVNTLAGRVHDTYELKRWPGTTADLVQGVHEGKLALTLARLPISDPALEQVPVMSERLGAVVPAELFAGRDSVSLAELTEFPYVASPGEITPAYFDQLDHQLAELGVKKRIRLTNTGYGGTSEIISSGEAFSISMLDEQSPMHGYRLDNVIVLPFTDFRPQLDTGLLWRRDRADGDLHGLVEAAKAVFADPITT</sequence>
<dbReference type="Pfam" id="PF00126">
    <property type="entry name" value="HTH_1"/>
    <property type="match status" value="1"/>
</dbReference>
<proteinExistence type="inferred from homology"/>
<accession>A0A1H5R3I6</accession>
<dbReference type="Proteomes" id="UP000198878">
    <property type="component" value="Unassembled WGS sequence"/>
</dbReference>
<protein>
    <submittedName>
        <fullName evidence="6">DNA-binding transcriptional regulator, LysR family</fullName>
    </submittedName>
</protein>
<organism evidence="6 7">
    <name type="scientific">Amycolatopsis pretoriensis</name>
    <dbReference type="NCBI Taxonomy" id="218821"/>
    <lineage>
        <taxon>Bacteria</taxon>
        <taxon>Bacillati</taxon>
        <taxon>Actinomycetota</taxon>
        <taxon>Actinomycetes</taxon>
        <taxon>Pseudonocardiales</taxon>
        <taxon>Pseudonocardiaceae</taxon>
        <taxon>Amycolatopsis</taxon>
    </lineage>
</organism>
<dbReference type="STRING" id="218821.SAMN05421837_106343"/>
<name>A0A1H5R3I6_9PSEU</name>
<evidence type="ECO:0000313" key="7">
    <source>
        <dbReference type="Proteomes" id="UP000198878"/>
    </source>
</evidence>
<dbReference type="PRINTS" id="PR00039">
    <property type="entry name" value="HTHLYSR"/>
</dbReference>
<evidence type="ECO:0000256" key="2">
    <source>
        <dbReference type="ARBA" id="ARBA00023015"/>
    </source>
</evidence>
<dbReference type="Gene3D" id="3.40.190.10">
    <property type="entry name" value="Periplasmic binding protein-like II"/>
    <property type="match status" value="2"/>
</dbReference>